<comment type="caution">
    <text evidence="6">The sequence shown here is derived from an EMBL/GenBank/DDBJ whole genome shotgun (WGS) entry which is preliminary data.</text>
</comment>
<keyword evidence="2 4" id="KW-0442">Lipid degradation</keyword>
<feature type="short sequence motif" description="DGA/G" evidence="4">
    <location>
        <begin position="198"/>
        <end position="200"/>
    </location>
</feature>
<dbReference type="EMBL" id="JADPRT010000004">
    <property type="protein sequence ID" value="MBF9068766.1"/>
    <property type="molecule type" value="Genomic_DNA"/>
</dbReference>
<dbReference type="AlphaFoldDB" id="A0A931FEL0"/>
<evidence type="ECO:0000256" key="4">
    <source>
        <dbReference type="PROSITE-ProRule" id="PRU01161"/>
    </source>
</evidence>
<dbReference type="GO" id="GO:0016042">
    <property type="term" value="P:lipid catabolic process"/>
    <property type="evidence" value="ECO:0007669"/>
    <property type="project" value="UniProtKB-UniRule"/>
</dbReference>
<dbReference type="Gene3D" id="3.40.1090.10">
    <property type="entry name" value="Cytosolic phospholipase A2 catalytic domain"/>
    <property type="match status" value="2"/>
</dbReference>
<organism evidence="6 7">
    <name type="scientific">Streptacidiphilus fuscans</name>
    <dbReference type="NCBI Taxonomy" id="2789292"/>
    <lineage>
        <taxon>Bacteria</taxon>
        <taxon>Bacillati</taxon>
        <taxon>Actinomycetota</taxon>
        <taxon>Actinomycetes</taxon>
        <taxon>Kitasatosporales</taxon>
        <taxon>Streptomycetaceae</taxon>
        <taxon>Streptacidiphilus</taxon>
    </lineage>
</organism>
<dbReference type="PANTHER" id="PTHR14226:SF57">
    <property type="entry name" value="BLR7027 PROTEIN"/>
    <property type="match status" value="1"/>
</dbReference>
<dbReference type="PANTHER" id="PTHR14226">
    <property type="entry name" value="NEUROPATHY TARGET ESTERASE/SWISS CHEESE D.MELANOGASTER"/>
    <property type="match status" value="1"/>
</dbReference>
<dbReference type="PROSITE" id="PS51635">
    <property type="entry name" value="PNPLA"/>
    <property type="match status" value="1"/>
</dbReference>
<feature type="active site" description="Nucleophile" evidence="4">
    <location>
        <position position="47"/>
    </location>
</feature>
<evidence type="ECO:0000256" key="1">
    <source>
        <dbReference type="ARBA" id="ARBA00022801"/>
    </source>
</evidence>
<keyword evidence="3 4" id="KW-0443">Lipid metabolism</keyword>
<reference evidence="6" key="1">
    <citation type="submission" date="2020-11" db="EMBL/GenBank/DDBJ databases">
        <title>Isolation and identification of active actinomycetes.</title>
        <authorList>
            <person name="Yu B."/>
        </authorList>
    </citation>
    <scope>NUCLEOTIDE SEQUENCE</scope>
    <source>
        <strain evidence="6">NEAU-YB345</strain>
    </source>
</reference>
<evidence type="ECO:0000313" key="7">
    <source>
        <dbReference type="Proteomes" id="UP000657385"/>
    </source>
</evidence>
<feature type="domain" description="PNPLA" evidence="5">
    <location>
        <begin position="9"/>
        <end position="211"/>
    </location>
</feature>
<feature type="short sequence motif" description="GXGXXG" evidence="4">
    <location>
        <begin position="13"/>
        <end position="18"/>
    </location>
</feature>
<evidence type="ECO:0000256" key="3">
    <source>
        <dbReference type="ARBA" id="ARBA00023098"/>
    </source>
</evidence>
<evidence type="ECO:0000313" key="6">
    <source>
        <dbReference type="EMBL" id="MBF9068766.1"/>
    </source>
</evidence>
<dbReference type="GO" id="GO:0016787">
    <property type="term" value="F:hydrolase activity"/>
    <property type="evidence" value="ECO:0007669"/>
    <property type="project" value="UniProtKB-UniRule"/>
</dbReference>
<feature type="short sequence motif" description="GXSXG" evidence="4">
    <location>
        <begin position="45"/>
        <end position="49"/>
    </location>
</feature>
<accession>A0A931FEL0</accession>
<protein>
    <submittedName>
        <fullName evidence="6">Patatin-like phospholipase family protein</fullName>
    </submittedName>
</protein>
<name>A0A931FEL0_9ACTN</name>
<gene>
    <name evidence="6" type="ORF">I2501_12105</name>
</gene>
<proteinExistence type="predicted"/>
<dbReference type="SUPFAM" id="SSF52151">
    <property type="entry name" value="FabD/lysophospholipase-like"/>
    <property type="match status" value="1"/>
</dbReference>
<keyword evidence="1 4" id="KW-0378">Hydrolase</keyword>
<keyword evidence="7" id="KW-1185">Reference proteome</keyword>
<evidence type="ECO:0000256" key="2">
    <source>
        <dbReference type="ARBA" id="ARBA00022963"/>
    </source>
</evidence>
<sequence length="296" mass="30505">MRAKRDKALVLGGGGLTGIGWECGILHGLAEAGIDLAGTTDVIIGTSAGSVVGAQLTSGLLDVRELYERQIAAVEAEEARGSFGRSAMLRFVWEVARSRDARSFGVRMGALAMAGAAASAGSGTVPSPQRASIERRLLSHEWPGPERRLVVTAVDAETGEFAALDRDGELGLVDAVAASCSVPGVWPPTRAAGRTWIDGGIRSSANADLAQGYRSVVVIAPLPVGAGPIASPRSQVERLTASGSRVALITPDRAARRAFGRNMLDPSRRASAARAGFAQASAHVEAVAAAWCSGGR</sequence>
<dbReference type="Pfam" id="PF01734">
    <property type="entry name" value="Patatin"/>
    <property type="match status" value="1"/>
</dbReference>
<dbReference type="Proteomes" id="UP000657385">
    <property type="component" value="Unassembled WGS sequence"/>
</dbReference>
<evidence type="ECO:0000259" key="5">
    <source>
        <dbReference type="PROSITE" id="PS51635"/>
    </source>
</evidence>
<feature type="active site" description="Proton acceptor" evidence="4">
    <location>
        <position position="198"/>
    </location>
</feature>
<dbReference type="InterPro" id="IPR016035">
    <property type="entry name" value="Acyl_Trfase/lysoPLipase"/>
</dbReference>
<dbReference type="InterPro" id="IPR002641">
    <property type="entry name" value="PNPLA_dom"/>
</dbReference>
<dbReference type="InterPro" id="IPR050301">
    <property type="entry name" value="NTE"/>
</dbReference>